<evidence type="ECO:0000313" key="3">
    <source>
        <dbReference type="Proteomes" id="UP000199072"/>
    </source>
</evidence>
<keyword evidence="1" id="KW-1133">Transmembrane helix</keyword>
<organism evidence="2 3">
    <name type="scientific">Mucilaginibacter pineti</name>
    <dbReference type="NCBI Taxonomy" id="1391627"/>
    <lineage>
        <taxon>Bacteria</taxon>
        <taxon>Pseudomonadati</taxon>
        <taxon>Bacteroidota</taxon>
        <taxon>Sphingobacteriia</taxon>
        <taxon>Sphingobacteriales</taxon>
        <taxon>Sphingobacteriaceae</taxon>
        <taxon>Mucilaginibacter</taxon>
    </lineage>
</organism>
<feature type="transmembrane region" description="Helical" evidence="1">
    <location>
        <begin position="6"/>
        <end position="26"/>
    </location>
</feature>
<sequence length="153" mass="17627">MNDAAENGLIIGVLLTIIFIPVYVAVRNARLQKKKRINDELTNVQATHQLFFSVTDHLDSFALALDQDKKMIAQIPFNPTEAVLINLKEISNCWLQEKKQGKAVQLLQLQLRNKDGHTVNQIVFYKQYVDNEQNLKQTQKIAAQWETLIKRLI</sequence>
<keyword evidence="1" id="KW-0472">Membrane</keyword>
<gene>
    <name evidence="2" type="ORF">SAMN05216464_102447</name>
</gene>
<dbReference type="AlphaFoldDB" id="A0A1G6X984"/>
<reference evidence="2 3" key="1">
    <citation type="submission" date="2016-10" db="EMBL/GenBank/DDBJ databases">
        <authorList>
            <person name="de Groot N.N."/>
        </authorList>
    </citation>
    <scope>NUCLEOTIDE SEQUENCE [LARGE SCALE GENOMIC DNA]</scope>
    <source>
        <strain evidence="2 3">47C3B</strain>
    </source>
</reference>
<evidence type="ECO:0000313" key="2">
    <source>
        <dbReference type="EMBL" id="SDD74694.1"/>
    </source>
</evidence>
<protein>
    <submittedName>
        <fullName evidence="2">Uncharacterized protein</fullName>
    </submittedName>
</protein>
<keyword evidence="3" id="KW-1185">Reference proteome</keyword>
<dbReference type="Proteomes" id="UP000199072">
    <property type="component" value="Unassembled WGS sequence"/>
</dbReference>
<proteinExistence type="predicted"/>
<dbReference type="RefSeq" id="WP_091146463.1">
    <property type="nucleotide sequence ID" value="NZ_FNAI01000002.1"/>
</dbReference>
<dbReference type="STRING" id="1391627.SAMN05216464_102447"/>
<keyword evidence="1" id="KW-0812">Transmembrane</keyword>
<dbReference type="EMBL" id="FNAI01000002">
    <property type="protein sequence ID" value="SDD74694.1"/>
    <property type="molecule type" value="Genomic_DNA"/>
</dbReference>
<accession>A0A1G6X984</accession>
<name>A0A1G6X984_9SPHI</name>
<evidence type="ECO:0000256" key="1">
    <source>
        <dbReference type="SAM" id="Phobius"/>
    </source>
</evidence>
<dbReference type="OrthoDB" id="793134at2"/>